<dbReference type="KEGG" id="nik:F5I99_17845"/>
<accession>A0A5J6LI28</accession>
<dbReference type="InterPro" id="IPR011055">
    <property type="entry name" value="Dup_hybrid_motif"/>
</dbReference>
<reference evidence="4 5" key="1">
    <citation type="submission" date="2019-09" db="EMBL/GenBank/DDBJ databases">
        <title>Nitrincola iocasae sp. nov., a bacterium isolated from the sediment collected at a cold seep field in South China Sea.</title>
        <authorList>
            <person name="Zhang H."/>
            <person name="Wang H."/>
            <person name="Li C."/>
        </authorList>
    </citation>
    <scope>NUCLEOTIDE SEQUENCE [LARGE SCALE GENOMIC DNA]</scope>
    <source>
        <strain evidence="4 5">KXZD1103</strain>
    </source>
</reference>
<dbReference type="RefSeq" id="WP_151058393.1">
    <property type="nucleotide sequence ID" value="NZ_CP044222.1"/>
</dbReference>
<dbReference type="Pfam" id="PF01551">
    <property type="entry name" value="Peptidase_M23"/>
    <property type="match status" value="1"/>
</dbReference>
<dbReference type="Gene3D" id="6.10.250.3150">
    <property type="match status" value="1"/>
</dbReference>
<sequence>MFKRVLIFLLPWLLLSSSAWAQDQQATQQQLDRLKQEVAQVQQRIARQERERQDEQQALAQAERSIGRVVAELRTLDQELLQLDDDMQGLQSQRLALETGLAERRELIEQLIQEQYRQGRQPRLQLLLKQEDPERLDRMLRYYDYMNAELIEQLQAYQQQLNSLGTTRAQIGSTEQQIATRRAQLELEQQQLETARADRQAAVAQLARAQQQEQQRLAALRRDQQALEALLADIQRSLEAARLAQDSQEFSRLKEALPWPLQGRILRSYGHQRSGVAFEGLLIAAQAGAEVKAVHHGRVVFSDWLRGYGLVMILDHGSGYMSLYGQNQTLLFEPGDWVTTGQTIATAGNSGGNEETGLYFSIRHQGTPVNPSQWLKQP</sequence>
<dbReference type="SUPFAM" id="SSF51261">
    <property type="entry name" value="Duplicated hybrid motif"/>
    <property type="match status" value="1"/>
</dbReference>
<protein>
    <submittedName>
        <fullName evidence="4">Peptidoglycan DD-metalloendopeptidase family protein</fullName>
    </submittedName>
</protein>
<keyword evidence="2" id="KW-0732">Signal</keyword>
<keyword evidence="5" id="KW-1185">Reference proteome</keyword>
<dbReference type="CDD" id="cd12797">
    <property type="entry name" value="M23_peptidase"/>
    <property type="match status" value="1"/>
</dbReference>
<dbReference type="AlphaFoldDB" id="A0A5J6LI28"/>
<gene>
    <name evidence="4" type="ORF">F5I99_17845</name>
</gene>
<dbReference type="EMBL" id="CP044222">
    <property type="protein sequence ID" value="QEW08205.1"/>
    <property type="molecule type" value="Genomic_DNA"/>
</dbReference>
<dbReference type="FunFam" id="2.70.70.10:FF:000003">
    <property type="entry name" value="Murein hydrolase activator EnvC"/>
    <property type="match status" value="1"/>
</dbReference>
<feature type="coiled-coil region" evidence="1">
    <location>
        <begin position="147"/>
        <end position="244"/>
    </location>
</feature>
<organism evidence="4 5">
    <name type="scientific">Nitrincola iocasae</name>
    <dbReference type="NCBI Taxonomy" id="2614693"/>
    <lineage>
        <taxon>Bacteria</taxon>
        <taxon>Pseudomonadati</taxon>
        <taxon>Pseudomonadota</taxon>
        <taxon>Gammaproteobacteria</taxon>
        <taxon>Oceanospirillales</taxon>
        <taxon>Oceanospirillaceae</taxon>
        <taxon>Nitrincola</taxon>
    </lineage>
</organism>
<feature type="domain" description="M23ase beta-sheet core" evidence="3">
    <location>
        <begin position="279"/>
        <end position="371"/>
    </location>
</feature>
<dbReference type="InterPro" id="IPR050570">
    <property type="entry name" value="Cell_wall_metabolism_enzyme"/>
</dbReference>
<feature type="signal peptide" evidence="2">
    <location>
        <begin position="1"/>
        <end position="21"/>
    </location>
</feature>
<name>A0A5J6LI28_9GAMM</name>
<dbReference type="InterPro" id="IPR016047">
    <property type="entry name" value="M23ase_b-sheet_dom"/>
</dbReference>
<dbReference type="GO" id="GO:0004222">
    <property type="term" value="F:metalloendopeptidase activity"/>
    <property type="evidence" value="ECO:0007669"/>
    <property type="project" value="TreeGrafter"/>
</dbReference>
<evidence type="ECO:0000256" key="1">
    <source>
        <dbReference type="SAM" id="Coils"/>
    </source>
</evidence>
<keyword evidence="1" id="KW-0175">Coiled coil</keyword>
<evidence type="ECO:0000313" key="4">
    <source>
        <dbReference type="EMBL" id="QEW08205.1"/>
    </source>
</evidence>
<dbReference type="Gene3D" id="2.70.70.10">
    <property type="entry name" value="Glucose Permease (Domain IIA)"/>
    <property type="match status" value="1"/>
</dbReference>
<evidence type="ECO:0000256" key="2">
    <source>
        <dbReference type="SAM" id="SignalP"/>
    </source>
</evidence>
<feature type="coiled-coil region" evidence="1">
    <location>
        <begin position="24"/>
        <end position="93"/>
    </location>
</feature>
<feature type="chain" id="PRO_5023845550" evidence="2">
    <location>
        <begin position="22"/>
        <end position="378"/>
    </location>
</feature>
<dbReference type="Proteomes" id="UP000325606">
    <property type="component" value="Chromosome"/>
</dbReference>
<dbReference type="PANTHER" id="PTHR21666">
    <property type="entry name" value="PEPTIDASE-RELATED"/>
    <property type="match status" value="1"/>
</dbReference>
<evidence type="ECO:0000259" key="3">
    <source>
        <dbReference type="Pfam" id="PF01551"/>
    </source>
</evidence>
<proteinExistence type="predicted"/>
<evidence type="ECO:0000313" key="5">
    <source>
        <dbReference type="Proteomes" id="UP000325606"/>
    </source>
</evidence>
<dbReference type="PANTHER" id="PTHR21666:SF270">
    <property type="entry name" value="MUREIN HYDROLASE ACTIVATOR ENVC"/>
    <property type="match status" value="1"/>
</dbReference>